<dbReference type="GO" id="GO:0000244">
    <property type="term" value="P:spliceosomal tri-snRNP complex assembly"/>
    <property type="evidence" value="ECO:0007669"/>
    <property type="project" value="TreeGrafter"/>
</dbReference>
<dbReference type="AlphaFoldDB" id="A0A392RIX7"/>
<reference evidence="2 3" key="1">
    <citation type="journal article" date="2018" name="Front. Plant Sci.">
        <title>Red Clover (Trifolium pratense) and Zigzag Clover (T. medium) - A Picture of Genomic Similarities and Differences.</title>
        <authorList>
            <person name="Dluhosova J."/>
            <person name="Istvanek J."/>
            <person name="Nedelnik J."/>
            <person name="Repkova J."/>
        </authorList>
    </citation>
    <scope>NUCLEOTIDE SEQUENCE [LARGE SCALE GENOMIC DNA]</scope>
    <source>
        <strain evidence="3">cv. 10/8</strain>
        <tissue evidence="2">Leaf</tissue>
    </source>
</reference>
<evidence type="ECO:0000256" key="1">
    <source>
        <dbReference type="ARBA" id="ARBA00022737"/>
    </source>
</evidence>
<dbReference type="GO" id="GO:0071013">
    <property type="term" value="C:catalytic step 2 spliceosome"/>
    <property type="evidence" value="ECO:0007669"/>
    <property type="project" value="TreeGrafter"/>
</dbReference>
<dbReference type="GO" id="GO:2000636">
    <property type="term" value="P:positive regulation of primary miRNA processing"/>
    <property type="evidence" value="ECO:0007669"/>
    <property type="project" value="TreeGrafter"/>
</dbReference>
<protein>
    <submittedName>
        <fullName evidence="2">Pre-mRNA-processing factor 6-like</fullName>
    </submittedName>
</protein>
<dbReference type="PANTHER" id="PTHR11246:SF1">
    <property type="entry name" value="PRE-MRNA-PROCESSING FACTOR 6"/>
    <property type="match status" value="1"/>
</dbReference>
<dbReference type="InterPro" id="IPR003107">
    <property type="entry name" value="HAT"/>
</dbReference>
<sequence length="136" mass="15187">LARLETYDNAKKVLNRARERLPKEPAIWITAAKLEEANGNTSMIGKIIERGIRALQREGVVIDREAWMKEAEAAERAGSVATCQAIIHNTIGIGVEEEDRKRTWVADAEECKKRGSIETARAIYAHALTVFLTKKS</sequence>
<keyword evidence="1" id="KW-0677">Repeat</keyword>
<name>A0A392RIX7_9FABA</name>
<dbReference type="SUPFAM" id="SSF48452">
    <property type="entry name" value="TPR-like"/>
    <property type="match status" value="1"/>
</dbReference>
<dbReference type="GO" id="GO:0046540">
    <property type="term" value="C:U4/U6 x U5 tri-snRNP complex"/>
    <property type="evidence" value="ECO:0007669"/>
    <property type="project" value="TreeGrafter"/>
</dbReference>
<dbReference type="GO" id="GO:0080188">
    <property type="term" value="P:gene silencing by siRNA-directed DNA methylation"/>
    <property type="evidence" value="ECO:0007669"/>
    <property type="project" value="TreeGrafter"/>
</dbReference>
<comment type="caution">
    <text evidence="2">The sequence shown here is derived from an EMBL/GenBank/DDBJ whole genome shotgun (WGS) entry which is preliminary data.</text>
</comment>
<dbReference type="InterPro" id="IPR045075">
    <property type="entry name" value="Syf1-like"/>
</dbReference>
<keyword evidence="3" id="KW-1185">Reference proteome</keyword>
<feature type="non-terminal residue" evidence="2">
    <location>
        <position position="1"/>
    </location>
</feature>
<evidence type="ECO:0000313" key="3">
    <source>
        <dbReference type="Proteomes" id="UP000265520"/>
    </source>
</evidence>
<proteinExistence type="predicted"/>
<dbReference type="PANTHER" id="PTHR11246">
    <property type="entry name" value="PRE-MRNA SPLICING FACTOR"/>
    <property type="match status" value="1"/>
</dbReference>
<dbReference type="Gene3D" id="1.25.40.10">
    <property type="entry name" value="Tetratricopeptide repeat domain"/>
    <property type="match status" value="1"/>
</dbReference>
<organism evidence="2 3">
    <name type="scientific">Trifolium medium</name>
    <dbReference type="NCBI Taxonomy" id="97028"/>
    <lineage>
        <taxon>Eukaryota</taxon>
        <taxon>Viridiplantae</taxon>
        <taxon>Streptophyta</taxon>
        <taxon>Embryophyta</taxon>
        <taxon>Tracheophyta</taxon>
        <taxon>Spermatophyta</taxon>
        <taxon>Magnoliopsida</taxon>
        <taxon>eudicotyledons</taxon>
        <taxon>Gunneridae</taxon>
        <taxon>Pentapetalae</taxon>
        <taxon>rosids</taxon>
        <taxon>fabids</taxon>
        <taxon>Fabales</taxon>
        <taxon>Fabaceae</taxon>
        <taxon>Papilionoideae</taxon>
        <taxon>50 kb inversion clade</taxon>
        <taxon>NPAAA clade</taxon>
        <taxon>Hologalegina</taxon>
        <taxon>IRL clade</taxon>
        <taxon>Trifolieae</taxon>
        <taxon>Trifolium</taxon>
    </lineage>
</organism>
<dbReference type="EMBL" id="LXQA010224606">
    <property type="protein sequence ID" value="MCI35555.1"/>
    <property type="molecule type" value="Genomic_DNA"/>
</dbReference>
<feature type="non-terminal residue" evidence="2">
    <location>
        <position position="136"/>
    </location>
</feature>
<dbReference type="InterPro" id="IPR011990">
    <property type="entry name" value="TPR-like_helical_dom_sf"/>
</dbReference>
<evidence type="ECO:0000313" key="2">
    <source>
        <dbReference type="EMBL" id="MCI35555.1"/>
    </source>
</evidence>
<dbReference type="Proteomes" id="UP000265520">
    <property type="component" value="Unassembled WGS sequence"/>
</dbReference>
<accession>A0A392RIX7</accession>
<dbReference type="SMART" id="SM00386">
    <property type="entry name" value="HAT"/>
    <property type="match status" value="1"/>
</dbReference>